<proteinExistence type="predicted"/>
<accession>A0A5M8PCD1</accession>
<evidence type="ECO:0000313" key="1">
    <source>
        <dbReference type="EMBL" id="KAA6406600.1"/>
    </source>
</evidence>
<reference evidence="1 2" key="1">
    <citation type="submission" date="2019-09" db="EMBL/GenBank/DDBJ databases">
        <title>The hologenome of the rock-dwelling lichen Lasallia pustulata.</title>
        <authorList>
            <person name="Greshake Tzovaras B."/>
            <person name="Segers F."/>
            <person name="Bicker A."/>
            <person name="Dal Grande F."/>
            <person name="Otte J."/>
            <person name="Hankeln T."/>
            <person name="Schmitt I."/>
            <person name="Ebersberger I."/>
        </authorList>
    </citation>
    <scope>NUCLEOTIDE SEQUENCE [LARGE SCALE GENOMIC DNA]</scope>
    <source>
        <strain evidence="1">A1-1</strain>
    </source>
</reference>
<gene>
    <name evidence="1" type="ORF">FRX48_09655</name>
</gene>
<name>A0A5M8PCD1_9LECA</name>
<protein>
    <submittedName>
        <fullName evidence="1">Uncharacterized protein</fullName>
    </submittedName>
</protein>
<organism evidence="1 2">
    <name type="scientific">Lasallia pustulata</name>
    <dbReference type="NCBI Taxonomy" id="136370"/>
    <lineage>
        <taxon>Eukaryota</taxon>
        <taxon>Fungi</taxon>
        <taxon>Dikarya</taxon>
        <taxon>Ascomycota</taxon>
        <taxon>Pezizomycotina</taxon>
        <taxon>Lecanoromycetes</taxon>
        <taxon>OSLEUM clade</taxon>
        <taxon>Umbilicariomycetidae</taxon>
        <taxon>Umbilicariales</taxon>
        <taxon>Umbilicariaceae</taxon>
        <taxon>Lasallia</taxon>
    </lineage>
</organism>
<sequence length="211" mass="23689">MTIRSSADGERLLAYGSSIWCPKSDASQGQLPESFTPVTFPECRRNDVEDTVKLTDNAGELHNDLSFGWRKCEFREALRVASALEKSVGSVEGLVHINAHIDKVRACEALGIIESNAKMREAYQMLESMTEHREKAFAGEGLSELQRRPSTLETSVKVSFQVAFGTRPSNPQPRKSQYYNPFSPHRRRQALSMGVHLELITMLANWTLAMD</sequence>
<dbReference type="AlphaFoldDB" id="A0A5M8PCD1"/>
<evidence type="ECO:0000313" key="2">
    <source>
        <dbReference type="Proteomes" id="UP000324767"/>
    </source>
</evidence>
<dbReference type="EMBL" id="VXIT01000025">
    <property type="protein sequence ID" value="KAA6406600.1"/>
    <property type="molecule type" value="Genomic_DNA"/>
</dbReference>
<comment type="caution">
    <text evidence="1">The sequence shown here is derived from an EMBL/GenBank/DDBJ whole genome shotgun (WGS) entry which is preliminary data.</text>
</comment>
<dbReference type="Proteomes" id="UP000324767">
    <property type="component" value="Unassembled WGS sequence"/>
</dbReference>